<gene>
    <name evidence="1" type="ordered locus">BpOF4_20634</name>
</gene>
<reference evidence="1 2" key="1">
    <citation type="journal article" date="2011" name="Environ. Microbiol.">
        <title>Genome of alkaliphilic Bacillus pseudofirmus OF4 reveals adaptations that support the ability to grow in an external pH range from 7.5 to 11.4.</title>
        <authorList>
            <person name="Janto B."/>
            <person name="Ahmed A."/>
            <person name="Ito M."/>
            <person name="Liu J."/>
            <person name="Hicks D.B."/>
            <person name="Pagni S."/>
            <person name="Fackelmayer O.J."/>
            <person name="Smith T.A."/>
            <person name="Earl J."/>
            <person name="Elbourne L.D."/>
            <person name="Hassan K."/>
            <person name="Paulsen I.T."/>
            <person name="Kolsto A.B."/>
            <person name="Tourasse N.J."/>
            <person name="Ehrlich G.D."/>
            <person name="Boissy R."/>
            <person name="Ivey D.M."/>
            <person name="Li G."/>
            <person name="Xue Y."/>
            <person name="Ma Y."/>
            <person name="Hu F.Z."/>
            <person name="Krulwich T.A."/>
        </authorList>
    </citation>
    <scope>NUCLEOTIDE SEQUENCE [LARGE SCALE GENOMIC DNA]</scope>
    <source>
        <strain evidence="2">ATCC BAA-2126 / JCM 17055 / OF4</strain>
    </source>
</reference>
<name>D3G196_ALKPO</name>
<sequence>MSNALLASQIKTELRLERELTTFLTKERSGTIGLFVRQGSLKRITMLTEPVNVFEEEASASSNGLLKERHSYLFQLVSQIVRRSDRFDYGYIFVNYIASPDGKTFICNVRFQNEIHLP</sequence>
<dbReference type="AlphaFoldDB" id="D3G196"/>
<organism evidence="1 2">
    <name type="scientific">Alkalihalophilus pseudofirmus (strain ATCC BAA-2126 / JCM 17055 / OF4)</name>
    <name type="common">Bacillus pseudofirmus</name>
    <dbReference type="NCBI Taxonomy" id="398511"/>
    <lineage>
        <taxon>Bacteria</taxon>
        <taxon>Bacillati</taxon>
        <taxon>Bacillota</taxon>
        <taxon>Bacilli</taxon>
        <taxon>Bacillales</taxon>
        <taxon>Bacillaceae</taxon>
        <taxon>Alkalihalophilus</taxon>
    </lineage>
</organism>
<protein>
    <submittedName>
        <fullName evidence="1">Uncharacterized protein</fullName>
    </submittedName>
</protein>
<keyword evidence="2" id="KW-1185">Reference proteome</keyword>
<accession>D3G196</accession>
<evidence type="ECO:0000313" key="2">
    <source>
        <dbReference type="Proteomes" id="UP000001544"/>
    </source>
</evidence>
<dbReference type="KEGG" id="bpf:BpOF4_20634"/>
<proteinExistence type="predicted"/>
<geneLocation type="plasmid" evidence="1 2">
    <name>pBpOF4-01</name>
</geneLocation>
<keyword evidence="1" id="KW-0614">Plasmid</keyword>
<dbReference type="EMBL" id="CP001879">
    <property type="protein sequence ID" value="ADC52122.1"/>
    <property type="molecule type" value="Genomic_DNA"/>
</dbReference>
<dbReference type="HOGENOM" id="CLU_2068411_0_0_9"/>
<dbReference type="Proteomes" id="UP000001544">
    <property type="component" value="Plasmid pBpOF4-01"/>
</dbReference>
<evidence type="ECO:0000313" key="1">
    <source>
        <dbReference type="EMBL" id="ADC52122.1"/>
    </source>
</evidence>